<organism evidence="2 3">
    <name type="scientific">Pleuronectes platessa</name>
    <name type="common">European plaice</name>
    <dbReference type="NCBI Taxonomy" id="8262"/>
    <lineage>
        <taxon>Eukaryota</taxon>
        <taxon>Metazoa</taxon>
        <taxon>Chordata</taxon>
        <taxon>Craniata</taxon>
        <taxon>Vertebrata</taxon>
        <taxon>Euteleostomi</taxon>
        <taxon>Actinopterygii</taxon>
        <taxon>Neopterygii</taxon>
        <taxon>Teleostei</taxon>
        <taxon>Neoteleostei</taxon>
        <taxon>Acanthomorphata</taxon>
        <taxon>Carangaria</taxon>
        <taxon>Pleuronectiformes</taxon>
        <taxon>Pleuronectoidei</taxon>
        <taxon>Pleuronectidae</taxon>
        <taxon>Pleuronectes</taxon>
    </lineage>
</organism>
<keyword evidence="3" id="KW-1185">Reference proteome</keyword>
<feature type="region of interest" description="Disordered" evidence="1">
    <location>
        <begin position="44"/>
        <end position="101"/>
    </location>
</feature>
<accession>A0A9N7Z876</accession>
<dbReference type="EMBL" id="CADEAL010004200">
    <property type="protein sequence ID" value="CAB1454156.1"/>
    <property type="molecule type" value="Genomic_DNA"/>
</dbReference>
<reference evidence="2" key="1">
    <citation type="submission" date="2020-03" db="EMBL/GenBank/DDBJ databases">
        <authorList>
            <person name="Weist P."/>
        </authorList>
    </citation>
    <scope>NUCLEOTIDE SEQUENCE</scope>
</reference>
<sequence length="101" mass="11090">MTTGEEINPPPPSLSLSHSSDPSLLQLDEPSACGGKRLAAADNTCEEHREGRERGLDLSPGSQGLHINNRGKEIYANPLGRKRKRGDENDEGRPGRHRRLK</sequence>
<comment type="caution">
    <text evidence="2">The sequence shown here is derived from an EMBL/GenBank/DDBJ whole genome shotgun (WGS) entry which is preliminary data.</text>
</comment>
<feature type="compositionally biased region" description="Basic and acidic residues" evidence="1">
    <location>
        <begin position="85"/>
        <end position="94"/>
    </location>
</feature>
<name>A0A9N7Z876_PLEPL</name>
<feature type="compositionally biased region" description="Basic and acidic residues" evidence="1">
    <location>
        <begin position="45"/>
        <end position="56"/>
    </location>
</feature>
<proteinExistence type="predicted"/>
<feature type="compositionally biased region" description="Low complexity" evidence="1">
    <location>
        <begin position="14"/>
        <end position="27"/>
    </location>
</feature>
<dbReference type="AlphaFoldDB" id="A0A9N7Z876"/>
<protein>
    <submittedName>
        <fullName evidence="2">Uncharacterized protein</fullName>
    </submittedName>
</protein>
<feature type="region of interest" description="Disordered" evidence="1">
    <location>
        <begin position="1"/>
        <end position="30"/>
    </location>
</feature>
<evidence type="ECO:0000256" key="1">
    <source>
        <dbReference type="SAM" id="MobiDB-lite"/>
    </source>
</evidence>
<evidence type="ECO:0000313" key="3">
    <source>
        <dbReference type="Proteomes" id="UP001153269"/>
    </source>
</evidence>
<evidence type="ECO:0000313" key="2">
    <source>
        <dbReference type="EMBL" id="CAB1454156.1"/>
    </source>
</evidence>
<gene>
    <name evidence="2" type="ORF">PLEPLA_LOCUS41918</name>
</gene>
<dbReference type="Proteomes" id="UP001153269">
    <property type="component" value="Unassembled WGS sequence"/>
</dbReference>